<keyword evidence="4" id="KW-1185">Reference proteome</keyword>
<feature type="region of interest" description="Disordered" evidence="1">
    <location>
        <begin position="333"/>
        <end position="369"/>
    </location>
</feature>
<proteinExistence type="predicted"/>
<dbReference type="EMBL" id="KZ821644">
    <property type="protein sequence ID" value="PYH64301.1"/>
    <property type="molecule type" value="Genomic_DNA"/>
</dbReference>
<accession>A0A319AY03</accession>
<gene>
    <name evidence="3" type="ORF">BO88DRAFT_447053</name>
</gene>
<protein>
    <submittedName>
        <fullName evidence="3">Uncharacterized protein</fullName>
    </submittedName>
</protein>
<feature type="transmembrane region" description="Helical" evidence="2">
    <location>
        <begin position="697"/>
        <end position="714"/>
    </location>
</feature>
<reference evidence="3" key="1">
    <citation type="submission" date="2016-12" db="EMBL/GenBank/DDBJ databases">
        <title>The genomes of Aspergillus section Nigri reveals drivers in fungal speciation.</title>
        <authorList>
            <consortium name="DOE Joint Genome Institute"/>
            <person name="Vesth T.C."/>
            <person name="Nybo J."/>
            <person name="Theobald S."/>
            <person name="Brandl J."/>
            <person name="Frisvad J.C."/>
            <person name="Nielsen K.F."/>
            <person name="Lyhne E.K."/>
            <person name="Kogle M.E."/>
            <person name="Kuo A."/>
            <person name="Riley R."/>
            <person name="Clum A."/>
            <person name="Nolan M."/>
            <person name="Lipzen A."/>
            <person name="Salamov A."/>
            <person name="Henrissat B."/>
            <person name="Wiebenga A."/>
            <person name="De Vries R.P."/>
            <person name="Grigoriev I.V."/>
            <person name="Mortensen U.H."/>
            <person name="Andersen M.R."/>
            <person name="Baker S.E."/>
        </authorList>
    </citation>
    <scope>NUCLEOTIDE SEQUENCE [LARGE SCALE GENOMIC DNA]</scope>
    <source>
        <strain evidence="3">CBS 113365</strain>
    </source>
</reference>
<keyword evidence="2" id="KW-0812">Transmembrane</keyword>
<sequence>MGMKRSFETLIENCREDARLRVAQTNVVSRHLRRNFTATKALKHSVLADHDLKTMGIRLSELDLEGACSDDHQSFYQPLSKAEIPEINWDSVHFSEWHEGHSEESLRVCLTLQSVSGRAYAAWFHDRKHQPWVHRQCYRAIPRIASGEHTPDVPYSWQTIGEMEADSLDIPHCIFQMYNYADPEEPLRRSEVLAIVGFMRWRLNRFNYIKHRIFPVLVVSIFRSQARILQAYHDGEYLRISKSKFIDFTENCRENYEFGDNPNQPGKETPVLDHPRKIYPTGLGHWGSIAAMSPSKQSVATADMPFIVSTGTKKVDPRTRKLIRSHVMIGKNRGKSRYRQAGADPSTLADGSTDETSAPPADDPVDLPLLPSKQVSATRVASDLPGRVGNDMSFVRLADDTTSPAALATILRFTERAKIEFYPLAVCIVFNASSRSWVLNMLSLDAAYLNAMVITTQSYFGIYKGPEAAQSPHLGKAIRLLRNRLGEEQVRVSNATVMVVIILILHAHIVGDYAAVLHHTQGLRKMVRLRGGLGAFTSNNKLVIDLIRCDVGLAIHSGEKPAFFENRDLDIFVPSDLCFTPRSRPAPSFVRGLDPGLARMWHIMQGFSAQVNLTTKTNGMIPETDFMKTMASVIYPLLHMSFEPGSLDEAIRLALLSYGFDIFLQFRSDPTPYVHLAASYQRCLNGLAKRNDVSPQLWIWLLTVGGLVVFLPAVRRNFRHWLLYYLGSCRVRSWEGMQAILSSFIWIGLVHDEGGKEIFDKLFANLEPGSETFVDQTSSRLITC</sequence>
<dbReference type="Proteomes" id="UP000248405">
    <property type="component" value="Unassembled WGS sequence"/>
</dbReference>
<evidence type="ECO:0000256" key="2">
    <source>
        <dbReference type="SAM" id="Phobius"/>
    </source>
</evidence>
<dbReference type="PANTHER" id="PTHR37540">
    <property type="entry name" value="TRANSCRIPTION FACTOR (ACR-2), PUTATIVE-RELATED-RELATED"/>
    <property type="match status" value="1"/>
</dbReference>
<evidence type="ECO:0000313" key="3">
    <source>
        <dbReference type="EMBL" id="PYH64301.1"/>
    </source>
</evidence>
<dbReference type="RefSeq" id="XP_025558095.1">
    <property type="nucleotide sequence ID" value="XM_025710329.1"/>
</dbReference>
<keyword evidence="2" id="KW-0472">Membrane</keyword>
<evidence type="ECO:0000256" key="1">
    <source>
        <dbReference type="SAM" id="MobiDB-lite"/>
    </source>
</evidence>
<keyword evidence="2" id="KW-1133">Transmembrane helix</keyword>
<dbReference type="OrthoDB" id="4158087at2759"/>
<dbReference type="PANTHER" id="PTHR37540:SF5">
    <property type="entry name" value="TRANSCRIPTION FACTOR DOMAIN-CONTAINING PROTEIN"/>
    <property type="match status" value="1"/>
</dbReference>
<name>A0A319AY03_ASPVC</name>
<dbReference type="GeneID" id="37214921"/>
<evidence type="ECO:0000313" key="4">
    <source>
        <dbReference type="Proteomes" id="UP000248405"/>
    </source>
</evidence>
<organism evidence="3 4">
    <name type="scientific">Aspergillus vadensis (strain CBS 113365 / IMI 142717 / IBT 24658)</name>
    <dbReference type="NCBI Taxonomy" id="1448311"/>
    <lineage>
        <taxon>Eukaryota</taxon>
        <taxon>Fungi</taxon>
        <taxon>Dikarya</taxon>
        <taxon>Ascomycota</taxon>
        <taxon>Pezizomycotina</taxon>
        <taxon>Eurotiomycetes</taxon>
        <taxon>Eurotiomycetidae</taxon>
        <taxon>Eurotiales</taxon>
        <taxon>Aspergillaceae</taxon>
        <taxon>Aspergillus</taxon>
        <taxon>Aspergillus subgen. Circumdati</taxon>
    </lineage>
</organism>
<dbReference type="AlphaFoldDB" id="A0A319AY03"/>